<dbReference type="AlphaFoldDB" id="A0A2I2KQD1"/>
<gene>
    <name evidence="2" type="ORF">FRACA_2050013</name>
</gene>
<feature type="signal peptide" evidence="1">
    <location>
        <begin position="1"/>
        <end position="32"/>
    </location>
</feature>
<evidence type="ECO:0000313" key="3">
    <source>
        <dbReference type="Proteomes" id="UP000234331"/>
    </source>
</evidence>
<proteinExistence type="predicted"/>
<dbReference type="EMBL" id="FZMO01000119">
    <property type="protein sequence ID" value="SNQ47875.1"/>
    <property type="molecule type" value="Genomic_DNA"/>
</dbReference>
<dbReference type="Pfam" id="PF04314">
    <property type="entry name" value="PCuAC"/>
    <property type="match status" value="1"/>
</dbReference>
<dbReference type="Proteomes" id="UP000234331">
    <property type="component" value="Unassembled WGS sequence"/>
</dbReference>
<evidence type="ECO:0000313" key="2">
    <source>
        <dbReference type="EMBL" id="SNQ47875.1"/>
    </source>
</evidence>
<dbReference type="InterPro" id="IPR036182">
    <property type="entry name" value="PCuAC_sf"/>
</dbReference>
<protein>
    <recommendedName>
        <fullName evidence="4">Copper chaperone PCu(A)C</fullName>
    </recommendedName>
</protein>
<sequence length="193" mass="18463">MRPAEPTGHGRRRVPTAVLTALAAGLIASAVAGCSSTGGPVAVSGSSAQSQPPATGHTLAVGRAGAKAITITGAQVTPLAPGTSITANSSTAGPSASTASIHLAIHNAAAADTLTAASSELGGSITLVTAPGDTPTRGVAIPAGHTVTIGAPAGPRLLLRGATLRPAGTLPIVLTFTRAGQIELFAPIPGPAS</sequence>
<dbReference type="OrthoDB" id="9796962at2"/>
<dbReference type="InterPro" id="IPR007410">
    <property type="entry name" value="LpqE-like"/>
</dbReference>
<keyword evidence="3" id="KW-1185">Reference proteome</keyword>
<feature type="chain" id="PRO_5039208210" description="Copper chaperone PCu(A)C" evidence="1">
    <location>
        <begin position="33"/>
        <end position="193"/>
    </location>
</feature>
<evidence type="ECO:0008006" key="4">
    <source>
        <dbReference type="Google" id="ProtNLM"/>
    </source>
</evidence>
<name>A0A2I2KQD1_9ACTN</name>
<dbReference type="Gene3D" id="2.60.40.1890">
    <property type="entry name" value="PCu(A)C copper chaperone"/>
    <property type="match status" value="1"/>
</dbReference>
<dbReference type="PROSITE" id="PS51257">
    <property type="entry name" value="PROKAR_LIPOPROTEIN"/>
    <property type="match status" value="1"/>
</dbReference>
<reference evidence="2 3" key="1">
    <citation type="submission" date="2017-06" db="EMBL/GenBank/DDBJ databases">
        <authorList>
            <person name="Kim H.J."/>
            <person name="Triplett B.A."/>
        </authorList>
    </citation>
    <scope>NUCLEOTIDE SEQUENCE [LARGE SCALE GENOMIC DNA]</scope>
    <source>
        <strain evidence="2">FRACA_ARgP5</strain>
    </source>
</reference>
<accession>A0A2I2KQD1</accession>
<dbReference type="SUPFAM" id="SSF110087">
    <property type="entry name" value="DR1885-like metal-binding protein"/>
    <property type="match status" value="1"/>
</dbReference>
<keyword evidence="1" id="KW-0732">Signal</keyword>
<organism evidence="2 3">
    <name type="scientific">Frankia canadensis</name>
    <dbReference type="NCBI Taxonomy" id="1836972"/>
    <lineage>
        <taxon>Bacteria</taxon>
        <taxon>Bacillati</taxon>
        <taxon>Actinomycetota</taxon>
        <taxon>Actinomycetes</taxon>
        <taxon>Frankiales</taxon>
        <taxon>Frankiaceae</taxon>
        <taxon>Frankia</taxon>
    </lineage>
</organism>
<evidence type="ECO:0000256" key="1">
    <source>
        <dbReference type="SAM" id="SignalP"/>
    </source>
</evidence>